<feature type="transmembrane region" description="Helical" evidence="1">
    <location>
        <begin position="112"/>
        <end position="131"/>
    </location>
</feature>
<feature type="transmembrane region" description="Helical" evidence="1">
    <location>
        <begin position="76"/>
        <end position="100"/>
    </location>
</feature>
<dbReference type="Proteomes" id="UP000813824">
    <property type="component" value="Unassembled WGS sequence"/>
</dbReference>
<dbReference type="OrthoDB" id="2804213at2759"/>
<keyword evidence="1" id="KW-0812">Transmembrane</keyword>
<evidence type="ECO:0000313" key="3">
    <source>
        <dbReference type="Proteomes" id="UP000813824"/>
    </source>
</evidence>
<name>A0A8K0UWG6_9AGAR</name>
<organism evidence="2 3">
    <name type="scientific">Cristinia sonorae</name>
    <dbReference type="NCBI Taxonomy" id="1940300"/>
    <lineage>
        <taxon>Eukaryota</taxon>
        <taxon>Fungi</taxon>
        <taxon>Dikarya</taxon>
        <taxon>Basidiomycota</taxon>
        <taxon>Agaricomycotina</taxon>
        <taxon>Agaricomycetes</taxon>
        <taxon>Agaricomycetidae</taxon>
        <taxon>Agaricales</taxon>
        <taxon>Pleurotineae</taxon>
        <taxon>Stephanosporaceae</taxon>
        <taxon>Cristinia</taxon>
    </lineage>
</organism>
<evidence type="ECO:0000256" key="1">
    <source>
        <dbReference type="SAM" id="Phobius"/>
    </source>
</evidence>
<keyword evidence="1" id="KW-0472">Membrane</keyword>
<accession>A0A8K0UWG6</accession>
<dbReference type="AlphaFoldDB" id="A0A8K0UWG6"/>
<reference evidence="2" key="1">
    <citation type="journal article" date="2021" name="New Phytol.">
        <title>Evolutionary innovations through gain and loss of genes in the ectomycorrhizal Boletales.</title>
        <authorList>
            <person name="Wu G."/>
            <person name="Miyauchi S."/>
            <person name="Morin E."/>
            <person name="Kuo A."/>
            <person name="Drula E."/>
            <person name="Varga T."/>
            <person name="Kohler A."/>
            <person name="Feng B."/>
            <person name="Cao Y."/>
            <person name="Lipzen A."/>
            <person name="Daum C."/>
            <person name="Hundley H."/>
            <person name="Pangilinan J."/>
            <person name="Johnson J."/>
            <person name="Barry K."/>
            <person name="LaButti K."/>
            <person name="Ng V."/>
            <person name="Ahrendt S."/>
            <person name="Min B."/>
            <person name="Choi I.G."/>
            <person name="Park H."/>
            <person name="Plett J.M."/>
            <person name="Magnuson J."/>
            <person name="Spatafora J.W."/>
            <person name="Nagy L.G."/>
            <person name="Henrissat B."/>
            <person name="Grigoriev I.V."/>
            <person name="Yang Z.L."/>
            <person name="Xu J."/>
            <person name="Martin F.M."/>
        </authorList>
    </citation>
    <scope>NUCLEOTIDE SEQUENCE</scope>
    <source>
        <strain evidence="2">KKN 215</strain>
    </source>
</reference>
<feature type="transmembrane region" description="Helical" evidence="1">
    <location>
        <begin position="36"/>
        <end position="55"/>
    </location>
</feature>
<comment type="caution">
    <text evidence="2">The sequence shown here is derived from an EMBL/GenBank/DDBJ whole genome shotgun (WGS) entry which is preliminary data.</text>
</comment>
<keyword evidence="3" id="KW-1185">Reference proteome</keyword>
<keyword evidence="1" id="KW-1133">Transmembrane helix</keyword>
<sequence length="219" mass="23978">MANPGSSKTNSSNYEAIIPHQPEGLLTLVLALPVPILVRSIVILGDLLVLGITWNKSMDVFRTSRRIRNFRPKISILLIRDGTLYFVAIAMLNLVALLLVTSSLFLEEHGGTGFIFVVDAGTSVLVSRFILNLRGIANDVQDGDTTLDHSMTSSIAFATHSFLGNFAAPLRTGFTEESDSRGIYQRAKEPFMEIMVGLGPDHDRPKTNTTTPRICPCMS</sequence>
<evidence type="ECO:0000313" key="2">
    <source>
        <dbReference type="EMBL" id="KAH8105211.1"/>
    </source>
</evidence>
<gene>
    <name evidence="2" type="ORF">BXZ70DRAFT_511400</name>
</gene>
<protein>
    <submittedName>
        <fullName evidence="2">Uncharacterized protein</fullName>
    </submittedName>
</protein>
<dbReference type="EMBL" id="JAEVFJ010000004">
    <property type="protein sequence ID" value="KAH8105211.1"/>
    <property type="molecule type" value="Genomic_DNA"/>
</dbReference>
<proteinExistence type="predicted"/>